<keyword evidence="2" id="KW-0176">Collagen</keyword>
<organism evidence="2 3">
    <name type="scientific">Nocardioides hankookensis</name>
    <dbReference type="NCBI Taxonomy" id="443157"/>
    <lineage>
        <taxon>Bacteria</taxon>
        <taxon>Bacillati</taxon>
        <taxon>Actinomycetota</taxon>
        <taxon>Actinomycetes</taxon>
        <taxon>Propionibacteriales</taxon>
        <taxon>Nocardioidaceae</taxon>
        <taxon>Nocardioides</taxon>
    </lineage>
</organism>
<gene>
    <name evidence="2" type="ORF">ACFPYL_19065</name>
</gene>
<dbReference type="SUPFAM" id="SSF49452">
    <property type="entry name" value="Starch-binding domain-like"/>
    <property type="match status" value="2"/>
</dbReference>
<keyword evidence="3" id="KW-1185">Reference proteome</keyword>
<accession>A0ABW1LQ01</accession>
<dbReference type="InterPro" id="IPR013784">
    <property type="entry name" value="Carb-bd-like_fold"/>
</dbReference>
<proteinExistence type="predicted"/>
<dbReference type="Gene3D" id="2.60.40.1120">
    <property type="entry name" value="Carboxypeptidase-like, regulatory domain"/>
    <property type="match status" value="2"/>
</dbReference>
<evidence type="ECO:0000313" key="3">
    <source>
        <dbReference type="Proteomes" id="UP001596135"/>
    </source>
</evidence>
<dbReference type="Proteomes" id="UP001596135">
    <property type="component" value="Unassembled WGS sequence"/>
</dbReference>
<dbReference type="Pfam" id="PF13620">
    <property type="entry name" value="CarboxypepD_reg"/>
    <property type="match status" value="2"/>
</dbReference>
<reference evidence="3" key="1">
    <citation type="journal article" date="2019" name="Int. J. Syst. Evol. Microbiol.">
        <title>The Global Catalogue of Microorganisms (GCM) 10K type strain sequencing project: providing services to taxonomists for standard genome sequencing and annotation.</title>
        <authorList>
            <consortium name="The Broad Institute Genomics Platform"/>
            <consortium name="The Broad Institute Genome Sequencing Center for Infectious Disease"/>
            <person name="Wu L."/>
            <person name="Ma J."/>
        </authorList>
    </citation>
    <scope>NUCLEOTIDE SEQUENCE [LARGE SCALE GENOMIC DNA]</scope>
    <source>
        <strain evidence="3">CCUG 54522</strain>
    </source>
</reference>
<comment type="caution">
    <text evidence="2">The sequence shown here is derived from an EMBL/GenBank/DDBJ whole genome shotgun (WGS) entry which is preliminary data.</text>
</comment>
<evidence type="ECO:0000313" key="2">
    <source>
        <dbReference type="EMBL" id="MFC6045198.1"/>
    </source>
</evidence>
<dbReference type="RefSeq" id="WP_379157940.1">
    <property type="nucleotide sequence ID" value="NZ_JBHSRJ010000008.1"/>
</dbReference>
<dbReference type="EMBL" id="JBHSRJ010000008">
    <property type="protein sequence ID" value="MFC6045198.1"/>
    <property type="molecule type" value="Genomic_DNA"/>
</dbReference>
<keyword evidence="1" id="KW-0732">Signal</keyword>
<feature type="chain" id="PRO_5046439401" evidence="1">
    <location>
        <begin position="34"/>
        <end position="325"/>
    </location>
</feature>
<evidence type="ECO:0000256" key="1">
    <source>
        <dbReference type="SAM" id="SignalP"/>
    </source>
</evidence>
<protein>
    <submittedName>
        <fullName evidence="2">Collagen binding domain-containing protein</fullName>
    </submittedName>
</protein>
<name>A0ABW1LQ01_9ACTN</name>
<feature type="signal peptide" evidence="1">
    <location>
        <begin position="1"/>
        <end position="33"/>
    </location>
</feature>
<sequence length="325" mass="34496">MSRDRRLRGSIILLACLSAGLLGLSPASGPALAASEPTGRITGTVTGPGGVPLEGATVSAYPVHCPNGCAGYTDSTDADGSYEVDLPAGAYILLIQQGFGYLAEYYDNQLEQEDATQVVVAAGGTVTGRNAQLEHGGHLTGTVTGRGGRPVKGITVTAYRKARGSWQYVGQESTARNGSYHVDDLLSGTYRLRFTDDAEPGYLPEYSDSVVLDEDATVTALDARLAWPRTLRSVKAPKVTGKPQAGATLTLVPGTWSPRKVKVEVLGWYADDLYHWLNGQHARKIRLVGRTLAQARGHVLLVRFQVSAPGYITVDRTIGVGKVTG</sequence>